<dbReference type="AlphaFoldDB" id="A0AAU7S617"/>
<evidence type="ECO:0000256" key="1">
    <source>
        <dbReference type="SAM" id="Phobius"/>
    </source>
</evidence>
<reference evidence="2" key="1">
    <citation type="submission" date="2024-06" db="EMBL/GenBank/DDBJ databases">
        <authorList>
            <person name="Li T."/>
            <person name="Gao R."/>
        </authorList>
    </citation>
    <scope>NUCLEOTIDE SEQUENCE</scope>
    <source>
        <strain evidence="2">ZPR3</strain>
        <plasmid evidence="2">unnamed3</plasmid>
    </source>
</reference>
<name>A0AAU7S617_9HYPH</name>
<keyword evidence="1" id="KW-0812">Transmembrane</keyword>
<sequence>MDRVDLDHEATFGIDSNRVGQSFRRIFRRVYPGPIVPFEIVALIGRPPPAGDGSRWEKGGKDTVSPLLCEVVCGFQLLINALVIGVVSVIFPTLPFPEQGKVL</sequence>
<protein>
    <submittedName>
        <fullName evidence="2">Uncharacterized protein</fullName>
    </submittedName>
</protein>
<organism evidence="2">
    <name type="scientific">Rhizobium sp. ZPR3</name>
    <dbReference type="NCBI Taxonomy" id="3158967"/>
    <lineage>
        <taxon>Bacteria</taxon>
        <taxon>Pseudomonadati</taxon>
        <taxon>Pseudomonadota</taxon>
        <taxon>Alphaproteobacteria</taxon>
        <taxon>Hyphomicrobiales</taxon>
        <taxon>Rhizobiaceae</taxon>
        <taxon>Rhizobium/Agrobacterium group</taxon>
        <taxon>Rhizobium</taxon>
    </lineage>
</organism>
<keyword evidence="2" id="KW-0614">Plasmid</keyword>
<proteinExistence type="predicted"/>
<dbReference type="EMBL" id="CP157963">
    <property type="protein sequence ID" value="XBT97795.1"/>
    <property type="molecule type" value="Genomic_DNA"/>
</dbReference>
<accession>A0AAU7S617</accession>
<keyword evidence="1" id="KW-0472">Membrane</keyword>
<evidence type="ECO:0000313" key="2">
    <source>
        <dbReference type="EMBL" id="XBT97795.1"/>
    </source>
</evidence>
<keyword evidence="1" id="KW-1133">Transmembrane helix</keyword>
<geneLocation type="plasmid" evidence="2">
    <name>unnamed3</name>
</geneLocation>
<feature type="transmembrane region" description="Helical" evidence="1">
    <location>
        <begin position="67"/>
        <end position="91"/>
    </location>
</feature>
<gene>
    <name evidence="2" type="ORF">ABM479_33400</name>
</gene>
<dbReference type="RefSeq" id="WP_349963033.1">
    <property type="nucleotide sequence ID" value="NZ_CP157963.1"/>
</dbReference>